<evidence type="ECO:0000256" key="1">
    <source>
        <dbReference type="SAM" id="MobiDB-lite"/>
    </source>
</evidence>
<reference evidence="2 3" key="1">
    <citation type="journal article" date="2015" name="Fungal Genet. Biol.">
        <title>Evolution of novel wood decay mechanisms in Agaricales revealed by the genome sequences of Fistulina hepatica and Cylindrobasidium torrendii.</title>
        <authorList>
            <person name="Floudas D."/>
            <person name="Held B.W."/>
            <person name="Riley R."/>
            <person name="Nagy L.G."/>
            <person name="Koehler G."/>
            <person name="Ransdell A.S."/>
            <person name="Younus H."/>
            <person name="Chow J."/>
            <person name="Chiniquy J."/>
            <person name="Lipzen A."/>
            <person name="Tritt A."/>
            <person name="Sun H."/>
            <person name="Haridas S."/>
            <person name="LaButti K."/>
            <person name="Ohm R.A."/>
            <person name="Kues U."/>
            <person name="Blanchette R.A."/>
            <person name="Grigoriev I.V."/>
            <person name="Minto R.E."/>
            <person name="Hibbett D.S."/>
        </authorList>
    </citation>
    <scope>NUCLEOTIDE SEQUENCE [LARGE SCALE GENOMIC DNA]</scope>
    <source>
        <strain evidence="2 3">ATCC 64428</strain>
    </source>
</reference>
<sequence length="169" mass="19286">MAYGIKNSRCRRHYLEWDALAKDRRRIARTSASMKVLFDLLTKSQDRLLRCFIYGLQFCECTTKGAQLLDGTLHSYTAVERGTAVLDQRHAVWCMSTRKLSQKNPTDEVKVTQRVVRHMLAPPERYAVNARGSAKNNGVGDMEEMGVGKSQVCTAAPRREHETPVEQWQ</sequence>
<protein>
    <submittedName>
        <fullName evidence="2">Uncharacterized protein</fullName>
    </submittedName>
</protein>
<feature type="region of interest" description="Disordered" evidence="1">
    <location>
        <begin position="137"/>
        <end position="169"/>
    </location>
</feature>
<evidence type="ECO:0000313" key="2">
    <source>
        <dbReference type="EMBL" id="KIY51695.1"/>
    </source>
</evidence>
<dbReference type="EMBL" id="KN881649">
    <property type="protein sequence ID" value="KIY51695.1"/>
    <property type="molecule type" value="Genomic_DNA"/>
</dbReference>
<accession>A0A0D7AIN7</accession>
<dbReference type="Proteomes" id="UP000054144">
    <property type="component" value="Unassembled WGS sequence"/>
</dbReference>
<proteinExistence type="predicted"/>
<feature type="compositionally biased region" description="Basic and acidic residues" evidence="1">
    <location>
        <begin position="157"/>
        <end position="169"/>
    </location>
</feature>
<dbReference type="AlphaFoldDB" id="A0A0D7AIN7"/>
<organism evidence="2 3">
    <name type="scientific">Fistulina hepatica ATCC 64428</name>
    <dbReference type="NCBI Taxonomy" id="1128425"/>
    <lineage>
        <taxon>Eukaryota</taxon>
        <taxon>Fungi</taxon>
        <taxon>Dikarya</taxon>
        <taxon>Basidiomycota</taxon>
        <taxon>Agaricomycotina</taxon>
        <taxon>Agaricomycetes</taxon>
        <taxon>Agaricomycetidae</taxon>
        <taxon>Agaricales</taxon>
        <taxon>Fistulinaceae</taxon>
        <taxon>Fistulina</taxon>
    </lineage>
</organism>
<keyword evidence="3" id="KW-1185">Reference proteome</keyword>
<gene>
    <name evidence="2" type="ORF">FISHEDRAFT_70664</name>
</gene>
<name>A0A0D7AIN7_9AGAR</name>
<evidence type="ECO:0000313" key="3">
    <source>
        <dbReference type="Proteomes" id="UP000054144"/>
    </source>
</evidence>